<dbReference type="SUPFAM" id="SSF55729">
    <property type="entry name" value="Acyl-CoA N-acyltransferases (Nat)"/>
    <property type="match status" value="1"/>
</dbReference>
<dbReference type="CDD" id="cd04301">
    <property type="entry name" value="NAT_SF"/>
    <property type="match status" value="1"/>
</dbReference>
<sequence>MIQSKVEIVPFEPSLREHFYTLNAAWLKKHFVIEPIDEQVLRDPERSVLEPGGAIFFAKLGDAVIGTCALLREVPGVYELSKMGVDETFRGLGAGRQLLDAAIAEFHRRGGHTLFLESNSSLKPALRMYEQAGFVLQPTIRAGSHYARADVYMIYAPASGRAAR</sequence>
<dbReference type="Proteomes" id="UP001596111">
    <property type="component" value="Unassembled WGS sequence"/>
</dbReference>
<reference evidence="4" key="1">
    <citation type="journal article" date="2019" name="Int. J. Syst. Evol. Microbiol.">
        <title>The Global Catalogue of Microorganisms (GCM) 10K type strain sequencing project: providing services to taxonomists for standard genome sequencing and annotation.</title>
        <authorList>
            <consortium name="The Broad Institute Genomics Platform"/>
            <consortium name="The Broad Institute Genome Sequencing Center for Infectious Disease"/>
            <person name="Wu L."/>
            <person name="Ma J."/>
        </authorList>
    </citation>
    <scope>NUCLEOTIDE SEQUENCE [LARGE SCALE GENOMIC DNA]</scope>
    <source>
        <strain evidence="4">CGMCC 1.13587</strain>
    </source>
</reference>
<proteinExistence type="predicted"/>
<dbReference type="EC" id="2.3.-.-" evidence="3"/>
<evidence type="ECO:0000259" key="2">
    <source>
        <dbReference type="PROSITE" id="PS51186"/>
    </source>
</evidence>
<evidence type="ECO:0000313" key="4">
    <source>
        <dbReference type="Proteomes" id="UP001596111"/>
    </source>
</evidence>
<accession>A0ABW0SXV6</accession>
<keyword evidence="4" id="KW-1185">Reference proteome</keyword>
<comment type="caution">
    <text evidence="3">The sequence shown here is derived from an EMBL/GenBank/DDBJ whole genome shotgun (WGS) entry which is preliminary data.</text>
</comment>
<dbReference type="Gene3D" id="3.40.630.30">
    <property type="match status" value="1"/>
</dbReference>
<dbReference type="PROSITE" id="PS51186">
    <property type="entry name" value="GNAT"/>
    <property type="match status" value="1"/>
</dbReference>
<evidence type="ECO:0000313" key="3">
    <source>
        <dbReference type="EMBL" id="MFC5581678.1"/>
    </source>
</evidence>
<dbReference type="PANTHER" id="PTHR13947:SF37">
    <property type="entry name" value="LD18367P"/>
    <property type="match status" value="1"/>
</dbReference>
<dbReference type="InterPro" id="IPR000182">
    <property type="entry name" value="GNAT_dom"/>
</dbReference>
<dbReference type="GO" id="GO:0016746">
    <property type="term" value="F:acyltransferase activity"/>
    <property type="evidence" value="ECO:0007669"/>
    <property type="project" value="UniProtKB-KW"/>
</dbReference>
<name>A0ABW0SXV6_9GAMM</name>
<organism evidence="3 4">
    <name type="scientific">Rhodanobacter terrae</name>
    <dbReference type="NCBI Taxonomy" id="418647"/>
    <lineage>
        <taxon>Bacteria</taxon>
        <taxon>Pseudomonadati</taxon>
        <taxon>Pseudomonadota</taxon>
        <taxon>Gammaproteobacteria</taxon>
        <taxon>Lysobacterales</taxon>
        <taxon>Rhodanobacteraceae</taxon>
        <taxon>Rhodanobacter</taxon>
    </lineage>
</organism>
<feature type="domain" description="N-acetyltransferase" evidence="2">
    <location>
        <begin position="6"/>
        <end position="158"/>
    </location>
</feature>
<keyword evidence="1 3" id="KW-0808">Transferase</keyword>
<dbReference type="RefSeq" id="WP_377327041.1">
    <property type="nucleotide sequence ID" value="NZ_JBHSNG010000010.1"/>
</dbReference>
<evidence type="ECO:0000256" key="1">
    <source>
        <dbReference type="ARBA" id="ARBA00022679"/>
    </source>
</evidence>
<dbReference type="PANTHER" id="PTHR13947">
    <property type="entry name" value="GNAT FAMILY N-ACETYLTRANSFERASE"/>
    <property type="match status" value="1"/>
</dbReference>
<dbReference type="InterPro" id="IPR050769">
    <property type="entry name" value="NAT_camello-type"/>
</dbReference>
<gene>
    <name evidence="3" type="ORF">ACFPPB_11205</name>
</gene>
<dbReference type="Pfam" id="PF00583">
    <property type="entry name" value="Acetyltransf_1"/>
    <property type="match status" value="1"/>
</dbReference>
<dbReference type="InterPro" id="IPR016181">
    <property type="entry name" value="Acyl_CoA_acyltransferase"/>
</dbReference>
<keyword evidence="3" id="KW-0012">Acyltransferase</keyword>
<protein>
    <submittedName>
        <fullName evidence="3">GNAT family N-acetyltransferase</fullName>
        <ecNumber evidence="3">2.3.-.-</ecNumber>
    </submittedName>
</protein>
<dbReference type="EMBL" id="JBHSNG010000010">
    <property type="protein sequence ID" value="MFC5581678.1"/>
    <property type="molecule type" value="Genomic_DNA"/>
</dbReference>